<gene>
    <name evidence="11" type="primary">senX3</name>
    <name evidence="11" type="ORF">ERS852470_02078</name>
</gene>
<dbReference type="GO" id="GO:0016036">
    <property type="term" value="P:cellular response to phosphate starvation"/>
    <property type="evidence" value="ECO:0007669"/>
    <property type="project" value="TreeGrafter"/>
</dbReference>
<dbReference type="GO" id="GO:0000155">
    <property type="term" value="F:phosphorelay sensor kinase activity"/>
    <property type="evidence" value="ECO:0007669"/>
    <property type="project" value="InterPro"/>
</dbReference>
<dbReference type="InterPro" id="IPR005467">
    <property type="entry name" value="His_kinase_dom"/>
</dbReference>
<dbReference type="EMBL" id="CYZV01000021">
    <property type="protein sequence ID" value="CUO34624.1"/>
    <property type="molecule type" value="Genomic_DNA"/>
</dbReference>
<dbReference type="CDD" id="cd00082">
    <property type="entry name" value="HisKA"/>
    <property type="match status" value="1"/>
</dbReference>
<accession>A0A174EA32</accession>
<evidence type="ECO:0000256" key="6">
    <source>
        <dbReference type="ARBA" id="ARBA00022777"/>
    </source>
</evidence>
<proteinExistence type="predicted"/>
<feature type="coiled-coil region" evidence="8">
    <location>
        <begin position="183"/>
        <end position="214"/>
    </location>
</feature>
<dbReference type="InterPro" id="IPR036097">
    <property type="entry name" value="HisK_dim/P_sf"/>
</dbReference>
<dbReference type="Pfam" id="PF00512">
    <property type="entry name" value="HisKA"/>
    <property type="match status" value="1"/>
</dbReference>
<dbReference type="Proteomes" id="UP000095558">
    <property type="component" value="Unassembled WGS sequence"/>
</dbReference>
<keyword evidence="9" id="KW-0472">Membrane</keyword>
<dbReference type="SMART" id="SM00387">
    <property type="entry name" value="HATPase_c"/>
    <property type="match status" value="1"/>
</dbReference>
<comment type="subcellular location">
    <subcellularLocation>
        <location evidence="2">Membrane</location>
    </subcellularLocation>
</comment>
<dbReference type="PRINTS" id="PR00344">
    <property type="entry name" value="BCTRLSENSOR"/>
</dbReference>
<evidence type="ECO:0000313" key="11">
    <source>
        <dbReference type="EMBL" id="CUO34624.1"/>
    </source>
</evidence>
<dbReference type="SMART" id="SM00388">
    <property type="entry name" value="HisKA"/>
    <property type="match status" value="1"/>
</dbReference>
<keyword evidence="8" id="KW-0175">Coiled coil</keyword>
<evidence type="ECO:0000256" key="7">
    <source>
        <dbReference type="ARBA" id="ARBA00023012"/>
    </source>
</evidence>
<dbReference type="Gene3D" id="1.10.287.130">
    <property type="match status" value="1"/>
</dbReference>
<dbReference type="SUPFAM" id="SSF47384">
    <property type="entry name" value="Homodimeric domain of signal transducing histidine kinase"/>
    <property type="match status" value="1"/>
</dbReference>
<keyword evidence="4" id="KW-0597">Phosphoprotein</keyword>
<dbReference type="Pfam" id="PF02518">
    <property type="entry name" value="HATPase_c"/>
    <property type="match status" value="1"/>
</dbReference>
<dbReference type="PROSITE" id="PS50109">
    <property type="entry name" value="HIS_KIN"/>
    <property type="match status" value="1"/>
</dbReference>
<dbReference type="EC" id="2.7.13.3" evidence="3"/>
<keyword evidence="7" id="KW-0902">Two-component regulatory system</keyword>
<reference evidence="11 12" key="1">
    <citation type="submission" date="2015-09" db="EMBL/GenBank/DDBJ databases">
        <authorList>
            <consortium name="Pathogen Informatics"/>
        </authorList>
    </citation>
    <scope>NUCLEOTIDE SEQUENCE [LARGE SCALE GENOMIC DNA]</scope>
    <source>
        <strain evidence="11 12">2789STDY5834855</strain>
    </source>
</reference>
<evidence type="ECO:0000256" key="9">
    <source>
        <dbReference type="SAM" id="Phobius"/>
    </source>
</evidence>
<dbReference type="CDD" id="cd00075">
    <property type="entry name" value="HATPase"/>
    <property type="match status" value="1"/>
</dbReference>
<dbReference type="InterPro" id="IPR050351">
    <property type="entry name" value="BphY/WalK/GraS-like"/>
</dbReference>
<evidence type="ECO:0000256" key="3">
    <source>
        <dbReference type="ARBA" id="ARBA00012438"/>
    </source>
</evidence>
<comment type="catalytic activity">
    <reaction evidence="1">
        <text>ATP + protein L-histidine = ADP + protein N-phospho-L-histidine.</text>
        <dbReference type="EC" id="2.7.13.3"/>
    </reaction>
</comment>
<feature type="domain" description="Histidine kinase" evidence="10">
    <location>
        <begin position="210"/>
        <end position="438"/>
    </location>
</feature>
<keyword evidence="9" id="KW-1133">Transmembrane helix</keyword>
<dbReference type="SUPFAM" id="SSF55874">
    <property type="entry name" value="ATPase domain of HSP90 chaperone/DNA topoisomerase II/histidine kinase"/>
    <property type="match status" value="1"/>
</dbReference>
<organism evidence="11 12">
    <name type="scientific">Clostridium disporicum</name>
    <dbReference type="NCBI Taxonomy" id="84024"/>
    <lineage>
        <taxon>Bacteria</taxon>
        <taxon>Bacillati</taxon>
        <taxon>Bacillota</taxon>
        <taxon>Clostridia</taxon>
        <taxon>Eubacteriales</taxon>
        <taxon>Clostridiaceae</taxon>
        <taxon>Clostridium</taxon>
    </lineage>
</organism>
<dbReference type="FunFam" id="3.30.565.10:FF:000006">
    <property type="entry name" value="Sensor histidine kinase WalK"/>
    <property type="match status" value="1"/>
</dbReference>
<feature type="transmembrane region" description="Helical" evidence="9">
    <location>
        <begin position="27"/>
        <end position="48"/>
    </location>
</feature>
<evidence type="ECO:0000259" key="10">
    <source>
        <dbReference type="PROSITE" id="PS50109"/>
    </source>
</evidence>
<sequence length="438" mass="50380">MFEGLATYGTRKFDDIMVNKNKKNKDFIIGLFVVIMFGYLATNAIMVYQNYKNYKSKIEIVATMISGTDESNMDTAIKVLKEKNLESPEQGYEILNKYGYLEYNNNILFNTFRRQSIFSAAITFIIFFALMLVLYLWQNTVRKNEVSVLSKVEQNLIRFRENNMKVLEVGEGTDEQQKIVYELESLGSQLQLLREEARQEKEGTKELVADISHQLKTPIAALDTSFSILLQENLSVEERTEFTKRCRNALDGLEILLQSLLQISRLEAGLIQIEKSQQSLSDIILIAVNRVYPKASEKNIELSFDCESSLEKMKIMLDKKWLSEALINVLDNAIKYSPRDSKIDIRLQKRNMILRIEIEDQGIGIPSEEYHKVFQRFFRGTIQQVKEANGSGIGLYLARKIIEEHHGTISVSSNWNRSLGTEKKYPGSTFLIQLPIGE</sequence>
<dbReference type="AlphaFoldDB" id="A0A174EA32"/>
<dbReference type="InterPro" id="IPR004358">
    <property type="entry name" value="Sig_transdc_His_kin-like_C"/>
</dbReference>
<dbReference type="PANTHER" id="PTHR45453">
    <property type="entry name" value="PHOSPHATE REGULON SENSOR PROTEIN PHOR"/>
    <property type="match status" value="1"/>
</dbReference>
<evidence type="ECO:0000256" key="5">
    <source>
        <dbReference type="ARBA" id="ARBA00022679"/>
    </source>
</evidence>
<dbReference type="PANTHER" id="PTHR45453:SF1">
    <property type="entry name" value="PHOSPHATE REGULON SENSOR PROTEIN PHOR"/>
    <property type="match status" value="1"/>
</dbReference>
<dbReference type="InterPro" id="IPR003661">
    <property type="entry name" value="HisK_dim/P_dom"/>
</dbReference>
<keyword evidence="5 11" id="KW-0808">Transferase</keyword>
<evidence type="ECO:0000256" key="2">
    <source>
        <dbReference type="ARBA" id="ARBA00004370"/>
    </source>
</evidence>
<dbReference type="Gene3D" id="3.30.565.10">
    <property type="entry name" value="Histidine kinase-like ATPase, C-terminal domain"/>
    <property type="match status" value="1"/>
</dbReference>
<keyword evidence="9" id="KW-0812">Transmembrane</keyword>
<dbReference type="GO" id="GO:0004721">
    <property type="term" value="F:phosphoprotein phosphatase activity"/>
    <property type="evidence" value="ECO:0007669"/>
    <property type="project" value="TreeGrafter"/>
</dbReference>
<dbReference type="GO" id="GO:0005886">
    <property type="term" value="C:plasma membrane"/>
    <property type="evidence" value="ECO:0007669"/>
    <property type="project" value="TreeGrafter"/>
</dbReference>
<protein>
    <recommendedName>
        <fullName evidence="3">histidine kinase</fullName>
        <ecNumber evidence="3">2.7.13.3</ecNumber>
    </recommendedName>
</protein>
<evidence type="ECO:0000256" key="4">
    <source>
        <dbReference type="ARBA" id="ARBA00022553"/>
    </source>
</evidence>
<evidence type="ECO:0000256" key="8">
    <source>
        <dbReference type="SAM" id="Coils"/>
    </source>
</evidence>
<name>A0A174EA32_9CLOT</name>
<dbReference type="InterPro" id="IPR036890">
    <property type="entry name" value="HATPase_C_sf"/>
</dbReference>
<evidence type="ECO:0000256" key="1">
    <source>
        <dbReference type="ARBA" id="ARBA00000085"/>
    </source>
</evidence>
<evidence type="ECO:0000313" key="12">
    <source>
        <dbReference type="Proteomes" id="UP000095558"/>
    </source>
</evidence>
<dbReference type="OrthoDB" id="9773956at2"/>
<dbReference type="InterPro" id="IPR003594">
    <property type="entry name" value="HATPase_dom"/>
</dbReference>
<feature type="transmembrane region" description="Helical" evidence="9">
    <location>
        <begin position="117"/>
        <end position="137"/>
    </location>
</feature>
<keyword evidence="6 11" id="KW-0418">Kinase</keyword>